<organism evidence="3">
    <name type="scientific">viral metagenome</name>
    <dbReference type="NCBI Taxonomy" id="1070528"/>
    <lineage>
        <taxon>unclassified sequences</taxon>
        <taxon>metagenomes</taxon>
        <taxon>organismal metagenomes</taxon>
    </lineage>
</organism>
<protein>
    <submittedName>
        <fullName evidence="3">Uncharacterized protein</fullName>
    </submittedName>
</protein>
<evidence type="ECO:0000313" key="3">
    <source>
        <dbReference type="EMBL" id="QJI04143.1"/>
    </source>
</evidence>
<dbReference type="PROSITE" id="PS51257">
    <property type="entry name" value="PROKAR_LIPOPROTEIN"/>
    <property type="match status" value="1"/>
</dbReference>
<gene>
    <name evidence="2" type="ORF">MM415A00434_0028</name>
    <name evidence="1" type="ORF">MM415B00370_0023</name>
    <name evidence="3" type="ORF">TM448B06278_0007</name>
</gene>
<evidence type="ECO:0000313" key="1">
    <source>
        <dbReference type="EMBL" id="QJA65905.1"/>
    </source>
</evidence>
<proteinExistence type="predicted"/>
<accession>A0A6M3Y262</accession>
<dbReference type="EMBL" id="MT142483">
    <property type="protein sequence ID" value="QJA82253.1"/>
    <property type="molecule type" value="Genomic_DNA"/>
</dbReference>
<dbReference type="EMBL" id="MT145152">
    <property type="protein sequence ID" value="QJI04143.1"/>
    <property type="molecule type" value="Genomic_DNA"/>
</dbReference>
<sequence length="169" mass="17987">MKLISLLISVLIMVAVLSGCVVTKSPIPVEVIEPETFTEIVETTGVGDDPIYDTPQFTFTIVEGLLDIDLFLDHACTIPLASPQEIGEDGNIPRGTKANLWLYAKNVGAEVVPLQHIVTGDTSWGGVSVTPGGIVSIVPNGVQPYLISVGVADDAPLGEKSFKVEFFSY</sequence>
<dbReference type="EMBL" id="MT141546">
    <property type="protein sequence ID" value="QJA65905.1"/>
    <property type="molecule type" value="Genomic_DNA"/>
</dbReference>
<evidence type="ECO:0000313" key="2">
    <source>
        <dbReference type="EMBL" id="QJA82253.1"/>
    </source>
</evidence>
<dbReference type="AlphaFoldDB" id="A0A6M3Y262"/>
<name>A0A6M3Y262_9ZZZZ</name>
<reference evidence="3" key="1">
    <citation type="submission" date="2020-03" db="EMBL/GenBank/DDBJ databases">
        <title>The deep terrestrial virosphere.</title>
        <authorList>
            <person name="Holmfeldt K."/>
            <person name="Nilsson E."/>
            <person name="Simone D."/>
            <person name="Lopez-Fernandez M."/>
            <person name="Wu X."/>
            <person name="de Brujin I."/>
            <person name="Lundin D."/>
            <person name="Andersson A."/>
            <person name="Bertilsson S."/>
            <person name="Dopson M."/>
        </authorList>
    </citation>
    <scope>NUCLEOTIDE SEQUENCE</scope>
    <source>
        <strain evidence="2">MM415A00434</strain>
        <strain evidence="1">MM415B00370</strain>
        <strain evidence="3">TM448B06278</strain>
    </source>
</reference>